<dbReference type="AlphaFoldDB" id="A0A8U0A2G2"/>
<dbReference type="RefSeq" id="WP_247992878.1">
    <property type="nucleotide sequence ID" value="NZ_CP096019.1"/>
</dbReference>
<proteinExistence type="predicted"/>
<sequence length="202" mass="22077">MAHGSEDTPADRTLTERLLYRVFGQPRGLLGRLGGWMMAGRKDVTIEWVVEQLSIRPTDRVLEIGFGPGDGIQMATRAAPEGYVAGVDHSALMVRMARERNATAVAAGSVDLRHGRASELPFETDSFETAFSINSMQLWPDVHAGLDELQRVLIPDGRAAFGFTHHAKQPPDELVDTLLSAGFESVELHERDRAICAVVTNG</sequence>
<dbReference type="KEGG" id="haad:MW046_09550"/>
<reference evidence="3" key="1">
    <citation type="submission" date="2022-04" db="EMBL/GenBank/DDBJ databases">
        <title>Halocatena sp. nov., isolated from a salt lake.</title>
        <authorList>
            <person name="Cui H.-L."/>
        </authorList>
    </citation>
    <scope>NUCLEOTIDE SEQUENCE</scope>
    <source>
        <strain evidence="3">AD-1</strain>
    </source>
</reference>
<protein>
    <submittedName>
        <fullName evidence="3">Methyltransferase domain-containing protein</fullName>
    </submittedName>
</protein>
<keyword evidence="1" id="KW-0808">Transferase</keyword>
<dbReference type="EMBL" id="CP096019">
    <property type="protein sequence ID" value="UPM42203.1"/>
    <property type="molecule type" value="Genomic_DNA"/>
</dbReference>
<keyword evidence="4" id="KW-1185">Reference proteome</keyword>
<dbReference type="CDD" id="cd02440">
    <property type="entry name" value="AdoMet_MTases"/>
    <property type="match status" value="1"/>
</dbReference>
<evidence type="ECO:0000259" key="2">
    <source>
        <dbReference type="Pfam" id="PF13649"/>
    </source>
</evidence>
<dbReference type="GeneID" id="71928291"/>
<dbReference type="InterPro" id="IPR029063">
    <property type="entry name" value="SAM-dependent_MTases_sf"/>
</dbReference>
<evidence type="ECO:0000313" key="4">
    <source>
        <dbReference type="Proteomes" id="UP000831768"/>
    </source>
</evidence>
<gene>
    <name evidence="3" type="ORF">MW046_09550</name>
</gene>
<dbReference type="PANTHER" id="PTHR44068:SF1">
    <property type="entry name" value="HYPOTHETICAL LOC100005854"/>
    <property type="match status" value="1"/>
</dbReference>
<dbReference type="InterPro" id="IPR050447">
    <property type="entry name" value="Erg6_SMT_methyltransf"/>
</dbReference>
<feature type="domain" description="Methyltransferase" evidence="2">
    <location>
        <begin position="61"/>
        <end position="157"/>
    </location>
</feature>
<name>A0A8U0A2G2_9EURY</name>
<dbReference type="SUPFAM" id="SSF53335">
    <property type="entry name" value="S-adenosyl-L-methionine-dependent methyltransferases"/>
    <property type="match status" value="1"/>
</dbReference>
<dbReference type="GO" id="GO:0032259">
    <property type="term" value="P:methylation"/>
    <property type="evidence" value="ECO:0007669"/>
    <property type="project" value="UniProtKB-KW"/>
</dbReference>
<evidence type="ECO:0000313" key="3">
    <source>
        <dbReference type="EMBL" id="UPM42203.1"/>
    </source>
</evidence>
<organism evidence="3 4">
    <name type="scientific">Halocatena salina</name>
    <dbReference type="NCBI Taxonomy" id="2934340"/>
    <lineage>
        <taxon>Archaea</taxon>
        <taxon>Methanobacteriati</taxon>
        <taxon>Methanobacteriota</taxon>
        <taxon>Stenosarchaea group</taxon>
        <taxon>Halobacteria</taxon>
        <taxon>Halobacteriales</taxon>
        <taxon>Natronomonadaceae</taxon>
        <taxon>Halocatena</taxon>
    </lineage>
</organism>
<accession>A0A8U0A2G2</accession>
<dbReference type="Pfam" id="PF13649">
    <property type="entry name" value="Methyltransf_25"/>
    <property type="match status" value="1"/>
</dbReference>
<dbReference type="Gene3D" id="3.40.50.150">
    <property type="entry name" value="Vaccinia Virus protein VP39"/>
    <property type="match status" value="1"/>
</dbReference>
<dbReference type="Proteomes" id="UP000831768">
    <property type="component" value="Chromosome"/>
</dbReference>
<dbReference type="GO" id="GO:0003838">
    <property type="term" value="F:sterol 24-C-methyltransferase activity"/>
    <property type="evidence" value="ECO:0007669"/>
    <property type="project" value="TreeGrafter"/>
</dbReference>
<dbReference type="InterPro" id="IPR041698">
    <property type="entry name" value="Methyltransf_25"/>
</dbReference>
<dbReference type="GO" id="GO:0016126">
    <property type="term" value="P:sterol biosynthetic process"/>
    <property type="evidence" value="ECO:0007669"/>
    <property type="project" value="TreeGrafter"/>
</dbReference>
<evidence type="ECO:0000256" key="1">
    <source>
        <dbReference type="ARBA" id="ARBA00022679"/>
    </source>
</evidence>
<dbReference type="PANTHER" id="PTHR44068">
    <property type="entry name" value="ZGC:194242"/>
    <property type="match status" value="1"/>
</dbReference>
<keyword evidence="3" id="KW-0489">Methyltransferase</keyword>